<name>A0A484MIB1_9ASTE</name>
<organism evidence="2 3">
    <name type="scientific">Cuscuta campestris</name>
    <dbReference type="NCBI Taxonomy" id="132261"/>
    <lineage>
        <taxon>Eukaryota</taxon>
        <taxon>Viridiplantae</taxon>
        <taxon>Streptophyta</taxon>
        <taxon>Embryophyta</taxon>
        <taxon>Tracheophyta</taxon>
        <taxon>Spermatophyta</taxon>
        <taxon>Magnoliopsida</taxon>
        <taxon>eudicotyledons</taxon>
        <taxon>Gunneridae</taxon>
        <taxon>Pentapetalae</taxon>
        <taxon>asterids</taxon>
        <taxon>lamiids</taxon>
        <taxon>Solanales</taxon>
        <taxon>Convolvulaceae</taxon>
        <taxon>Cuscuteae</taxon>
        <taxon>Cuscuta</taxon>
        <taxon>Cuscuta subgen. Grammica</taxon>
        <taxon>Cuscuta sect. Cleistogrammica</taxon>
    </lineage>
</organism>
<keyword evidence="1" id="KW-0812">Transmembrane</keyword>
<protein>
    <submittedName>
        <fullName evidence="2">Uncharacterized protein</fullName>
    </submittedName>
</protein>
<proteinExistence type="predicted"/>
<accession>A0A484MIB1</accession>
<evidence type="ECO:0000313" key="3">
    <source>
        <dbReference type="Proteomes" id="UP000595140"/>
    </source>
</evidence>
<dbReference type="AlphaFoldDB" id="A0A484MIB1"/>
<keyword evidence="1" id="KW-0472">Membrane</keyword>
<sequence>MCGFPGMVHENLIILCLTFYFWNASLIITGELIPYAPYSIKTFQVGYLYSMLRHGMVDHLQQVIWIVFIF</sequence>
<keyword evidence="3" id="KW-1185">Reference proteome</keyword>
<feature type="transmembrane region" description="Helical" evidence="1">
    <location>
        <begin position="12"/>
        <end position="33"/>
    </location>
</feature>
<dbReference type="Proteomes" id="UP000595140">
    <property type="component" value="Unassembled WGS sequence"/>
</dbReference>
<reference evidence="2 3" key="1">
    <citation type="submission" date="2018-04" db="EMBL/GenBank/DDBJ databases">
        <authorList>
            <person name="Vogel A."/>
        </authorList>
    </citation>
    <scope>NUCLEOTIDE SEQUENCE [LARGE SCALE GENOMIC DNA]</scope>
</reference>
<dbReference type="EMBL" id="OOIL02003614">
    <property type="protein sequence ID" value="VFQ88683.1"/>
    <property type="molecule type" value="Genomic_DNA"/>
</dbReference>
<evidence type="ECO:0000313" key="2">
    <source>
        <dbReference type="EMBL" id="VFQ88683.1"/>
    </source>
</evidence>
<evidence type="ECO:0000256" key="1">
    <source>
        <dbReference type="SAM" id="Phobius"/>
    </source>
</evidence>
<keyword evidence="1" id="KW-1133">Transmembrane helix</keyword>
<gene>
    <name evidence="2" type="ORF">CCAM_LOCUS30459</name>
</gene>